<protein>
    <submittedName>
        <fullName evidence="1">Uncharacterized protein</fullName>
    </submittedName>
</protein>
<dbReference type="HOGENOM" id="CLU_2797173_0_0_1"/>
<accession>E9J6M1</accession>
<dbReference type="EMBL" id="GL768304">
    <property type="protein sequence ID" value="EFZ11529.1"/>
    <property type="molecule type" value="Genomic_DNA"/>
</dbReference>
<name>E9J6M1_SOLIN</name>
<dbReference type="AlphaFoldDB" id="E9J6M1"/>
<feature type="non-terminal residue" evidence="1">
    <location>
        <position position="68"/>
    </location>
</feature>
<evidence type="ECO:0000313" key="1">
    <source>
        <dbReference type="EMBL" id="EFZ11529.1"/>
    </source>
</evidence>
<organism>
    <name type="scientific">Solenopsis invicta</name>
    <name type="common">Red imported fire ant</name>
    <name type="synonym">Solenopsis wagneri</name>
    <dbReference type="NCBI Taxonomy" id="13686"/>
    <lineage>
        <taxon>Eukaryota</taxon>
        <taxon>Metazoa</taxon>
        <taxon>Ecdysozoa</taxon>
        <taxon>Arthropoda</taxon>
        <taxon>Hexapoda</taxon>
        <taxon>Insecta</taxon>
        <taxon>Pterygota</taxon>
        <taxon>Neoptera</taxon>
        <taxon>Endopterygota</taxon>
        <taxon>Hymenoptera</taxon>
        <taxon>Apocrita</taxon>
        <taxon>Aculeata</taxon>
        <taxon>Formicoidea</taxon>
        <taxon>Formicidae</taxon>
        <taxon>Myrmicinae</taxon>
        <taxon>Solenopsis</taxon>
    </lineage>
</organism>
<proteinExistence type="predicted"/>
<gene>
    <name evidence="1" type="ORF">SINV_03156</name>
</gene>
<reference evidence="1" key="1">
    <citation type="journal article" date="2011" name="Proc. Natl. Acad. Sci. U.S.A.">
        <title>The genome of the fire ant Solenopsis invicta.</title>
        <authorList>
            <person name="Wurm Y."/>
            <person name="Wang J."/>
            <person name="Riba-Grognuz O."/>
            <person name="Corona M."/>
            <person name="Nygaard S."/>
            <person name="Hunt B.G."/>
            <person name="Ingram K.K."/>
            <person name="Falquet L."/>
            <person name="Nipitwattanaphon M."/>
            <person name="Gotzek D."/>
            <person name="Dijkstra M.B."/>
            <person name="Oettler J."/>
            <person name="Comtesse F."/>
            <person name="Shih C.J."/>
            <person name="Wu W.J."/>
            <person name="Yang C.C."/>
            <person name="Thomas J."/>
            <person name="Beaudoing E."/>
            <person name="Pradervand S."/>
            <person name="Flegel V."/>
            <person name="Cook E.D."/>
            <person name="Fabbretti R."/>
            <person name="Stockinger H."/>
            <person name="Long L."/>
            <person name="Farmerie W.G."/>
            <person name="Oakey J."/>
            <person name="Boomsma J.J."/>
            <person name="Pamilo P."/>
            <person name="Yi S.V."/>
            <person name="Heinze J."/>
            <person name="Goodisman M.A."/>
            <person name="Farinelli L."/>
            <person name="Harshman K."/>
            <person name="Hulo N."/>
            <person name="Cerutti L."/>
            <person name="Xenarios I."/>
            <person name="Shoemaker D."/>
            <person name="Keller L."/>
        </authorList>
    </citation>
    <scope>NUCLEOTIDE SEQUENCE [LARGE SCALE GENOMIC DNA]</scope>
</reference>
<sequence length="68" mass="8084">MRTSIPAEFVRKPRELHYLSLWKATELRQFLYLQEFFNAACGYSAIVFFRSFACYLCRIFTTTLCSII</sequence>